<dbReference type="AlphaFoldDB" id="A0A8X6IES6"/>
<dbReference type="OrthoDB" id="6431709at2759"/>
<gene>
    <name evidence="2" type="ORF">TNCT_240371</name>
</gene>
<reference evidence="2" key="1">
    <citation type="submission" date="2020-07" db="EMBL/GenBank/DDBJ databases">
        <title>Multicomponent nature underlies the extraordinary mechanical properties of spider dragline silk.</title>
        <authorList>
            <person name="Kono N."/>
            <person name="Nakamura H."/>
            <person name="Mori M."/>
            <person name="Yoshida Y."/>
            <person name="Ohtoshi R."/>
            <person name="Malay A.D."/>
            <person name="Moran D.A.P."/>
            <person name="Tomita M."/>
            <person name="Numata K."/>
            <person name="Arakawa K."/>
        </authorList>
    </citation>
    <scope>NUCLEOTIDE SEQUENCE</scope>
</reference>
<evidence type="ECO:0000313" key="3">
    <source>
        <dbReference type="Proteomes" id="UP000887116"/>
    </source>
</evidence>
<feature type="compositionally biased region" description="Polar residues" evidence="1">
    <location>
        <begin position="18"/>
        <end position="32"/>
    </location>
</feature>
<sequence>MTSAKDDYNPFEDPSIKVLTNQSTNNQDSVGTYNPFDKNISNKQSIEAAYSRISCSA</sequence>
<evidence type="ECO:0000313" key="2">
    <source>
        <dbReference type="EMBL" id="GFQ75900.1"/>
    </source>
</evidence>
<evidence type="ECO:0000256" key="1">
    <source>
        <dbReference type="SAM" id="MobiDB-lite"/>
    </source>
</evidence>
<organism evidence="2 3">
    <name type="scientific">Trichonephila clavata</name>
    <name type="common">Joro spider</name>
    <name type="synonym">Nephila clavata</name>
    <dbReference type="NCBI Taxonomy" id="2740835"/>
    <lineage>
        <taxon>Eukaryota</taxon>
        <taxon>Metazoa</taxon>
        <taxon>Ecdysozoa</taxon>
        <taxon>Arthropoda</taxon>
        <taxon>Chelicerata</taxon>
        <taxon>Arachnida</taxon>
        <taxon>Araneae</taxon>
        <taxon>Araneomorphae</taxon>
        <taxon>Entelegynae</taxon>
        <taxon>Araneoidea</taxon>
        <taxon>Nephilidae</taxon>
        <taxon>Trichonephila</taxon>
    </lineage>
</organism>
<keyword evidence="3" id="KW-1185">Reference proteome</keyword>
<comment type="caution">
    <text evidence="2">The sequence shown here is derived from an EMBL/GenBank/DDBJ whole genome shotgun (WGS) entry which is preliminary data.</text>
</comment>
<dbReference type="Proteomes" id="UP000887116">
    <property type="component" value="Unassembled WGS sequence"/>
</dbReference>
<feature type="region of interest" description="Disordered" evidence="1">
    <location>
        <begin position="1"/>
        <end position="36"/>
    </location>
</feature>
<proteinExistence type="predicted"/>
<protein>
    <submittedName>
        <fullName evidence="2">Uncharacterized protein</fullName>
    </submittedName>
</protein>
<accession>A0A8X6IES6</accession>
<feature type="non-terminal residue" evidence="2">
    <location>
        <position position="1"/>
    </location>
</feature>
<dbReference type="EMBL" id="BMAO01011730">
    <property type="protein sequence ID" value="GFQ75900.1"/>
    <property type="molecule type" value="Genomic_DNA"/>
</dbReference>
<name>A0A8X6IES6_TRICU</name>